<proteinExistence type="inferred from homology"/>
<dbReference type="SUPFAM" id="SSF53850">
    <property type="entry name" value="Periplasmic binding protein-like II"/>
    <property type="match status" value="1"/>
</dbReference>
<keyword evidence="4" id="KW-1185">Reference proteome</keyword>
<dbReference type="InterPro" id="IPR005064">
    <property type="entry name" value="BUG"/>
</dbReference>
<evidence type="ECO:0000256" key="1">
    <source>
        <dbReference type="ARBA" id="ARBA00006987"/>
    </source>
</evidence>
<dbReference type="PANTHER" id="PTHR42928">
    <property type="entry name" value="TRICARBOXYLATE-BINDING PROTEIN"/>
    <property type="match status" value="1"/>
</dbReference>
<evidence type="ECO:0000313" key="4">
    <source>
        <dbReference type="Proteomes" id="UP000500826"/>
    </source>
</evidence>
<name>A0ABX6P0X9_9BURK</name>
<dbReference type="Proteomes" id="UP000500826">
    <property type="component" value="Chromosome"/>
</dbReference>
<dbReference type="Pfam" id="PF03401">
    <property type="entry name" value="TctC"/>
    <property type="match status" value="1"/>
</dbReference>
<dbReference type="Gene3D" id="3.40.190.10">
    <property type="entry name" value="Periplasmic binding protein-like II"/>
    <property type="match status" value="1"/>
</dbReference>
<accession>A0ABX6P0X9</accession>
<organism evidence="3 4">
    <name type="scientific">Ramlibacter terrae</name>
    <dbReference type="NCBI Taxonomy" id="2732511"/>
    <lineage>
        <taxon>Bacteria</taxon>
        <taxon>Pseudomonadati</taxon>
        <taxon>Pseudomonadota</taxon>
        <taxon>Betaproteobacteria</taxon>
        <taxon>Burkholderiales</taxon>
        <taxon>Comamonadaceae</taxon>
        <taxon>Ramlibacter</taxon>
    </lineage>
</organism>
<gene>
    <name evidence="3" type="ORF">HK414_00230</name>
</gene>
<sequence length="326" mass="34015">MITRRSALHCLAAPALLGAGRAFAQQAPLLKQLTLVVPFPAGGGTDVVARMVAEGLRGRYAENVIVDNKAGAGGRIGVQFVKSAPADGSVMVFTPAFPLAIFPHIYKAMPYDAMKDFVPVATTSKGAMVLSVGPGVPSTVRTAADFVAWCKANPDRATFGAPAGSGQHFAGVQYAKLAGIPLRLVPYKGGAPSVVDVLGGHIAAVVTPLSESLPQAGEGKLRLLATTTRKRTRFTPNVPTMSELGQEVIFEDWSGVVAPAGTPAAIVVRVNAAVAEVVRSPAGAAAMEKFGVEADLNTPQEFAELYRATYERYRAVVQATGFKAED</sequence>
<dbReference type="PIRSF" id="PIRSF017082">
    <property type="entry name" value="YflP"/>
    <property type="match status" value="1"/>
</dbReference>
<dbReference type="EMBL" id="CP053418">
    <property type="protein sequence ID" value="QJW83252.1"/>
    <property type="molecule type" value="Genomic_DNA"/>
</dbReference>
<evidence type="ECO:0000313" key="3">
    <source>
        <dbReference type="EMBL" id="QJW83252.1"/>
    </source>
</evidence>
<feature type="signal peptide" evidence="2">
    <location>
        <begin position="1"/>
        <end position="24"/>
    </location>
</feature>
<reference evidence="3 4" key="1">
    <citation type="submission" date="2020-05" db="EMBL/GenBank/DDBJ databases">
        <title>Ramlibacter rhizophilus sp. nov., isolated from rhizosphere soil of national flower Mugunghwa from South Korea.</title>
        <authorList>
            <person name="Zheng-Fei Y."/>
            <person name="Huan T."/>
        </authorList>
    </citation>
    <scope>NUCLEOTIDE SEQUENCE [LARGE SCALE GENOMIC DNA]</scope>
    <source>
        <strain evidence="3 4">H242</strain>
    </source>
</reference>
<evidence type="ECO:0000256" key="2">
    <source>
        <dbReference type="SAM" id="SignalP"/>
    </source>
</evidence>
<dbReference type="PANTHER" id="PTHR42928:SF5">
    <property type="entry name" value="BLR1237 PROTEIN"/>
    <property type="match status" value="1"/>
</dbReference>
<dbReference type="Gene3D" id="3.40.190.150">
    <property type="entry name" value="Bordetella uptake gene, domain 1"/>
    <property type="match status" value="1"/>
</dbReference>
<keyword evidence="2" id="KW-0732">Signal</keyword>
<dbReference type="InterPro" id="IPR042100">
    <property type="entry name" value="Bug_dom1"/>
</dbReference>
<protein>
    <submittedName>
        <fullName evidence="3">Twin-arginine translocation pathway signal protein</fullName>
    </submittedName>
</protein>
<feature type="chain" id="PRO_5046719457" evidence="2">
    <location>
        <begin position="25"/>
        <end position="326"/>
    </location>
</feature>
<comment type="similarity">
    <text evidence="1">Belongs to the UPF0065 (bug) family.</text>
</comment>